<accession>A0A8F7UFQ8</accession>
<protein>
    <submittedName>
        <fullName evidence="2">Uncharacterized protein</fullName>
    </submittedName>
</protein>
<dbReference type="RefSeq" id="WP_218202840.1">
    <property type="nucleotide sequence ID" value="NZ_CP079838.1"/>
</dbReference>
<reference evidence="2" key="1">
    <citation type="submission" date="2021-07" db="EMBL/GenBank/DDBJ databases">
        <title>Whole-Genome Sequences of non-enterica strains of Salmonella enterica isolated from poultry houses.</title>
        <authorList>
            <person name="Lamas A."/>
            <person name="Regal P."/>
            <person name="Miranda J.M."/>
            <person name="Vazquez B."/>
            <person name="Cepeda A."/>
            <person name="Franco C.M."/>
        </authorList>
    </citation>
    <scope>NUCLEOTIDE SEQUENCE</scope>
    <source>
        <strain evidence="2">LHICA_SA1</strain>
        <strain evidence="3">LHICA_SA3</strain>
    </source>
</reference>
<dbReference type="EMBL" id="CP079836">
    <property type="protein sequence ID" value="QXX14731.1"/>
    <property type="molecule type" value="Genomic_DNA"/>
</dbReference>
<dbReference type="EMBL" id="CP079838">
    <property type="protein sequence ID" value="QXX19321.1"/>
    <property type="molecule type" value="Genomic_DNA"/>
</dbReference>
<proteinExistence type="predicted"/>
<evidence type="ECO:0000256" key="1">
    <source>
        <dbReference type="SAM" id="Coils"/>
    </source>
</evidence>
<organism evidence="2">
    <name type="scientific">Salmonella enterica subsp. salamae</name>
    <dbReference type="NCBI Taxonomy" id="59202"/>
    <lineage>
        <taxon>Bacteria</taxon>
        <taxon>Pseudomonadati</taxon>
        <taxon>Pseudomonadota</taxon>
        <taxon>Gammaproteobacteria</taxon>
        <taxon>Enterobacterales</taxon>
        <taxon>Enterobacteriaceae</taxon>
        <taxon>Salmonella</taxon>
    </lineage>
</organism>
<feature type="coiled-coil region" evidence="1">
    <location>
        <begin position="438"/>
        <end position="465"/>
    </location>
</feature>
<keyword evidence="1" id="KW-0175">Coiled coil</keyword>
<evidence type="ECO:0000313" key="2">
    <source>
        <dbReference type="EMBL" id="QXX14731.1"/>
    </source>
</evidence>
<sequence length="757" mass="85002">MTIYNCLFEPKKSAIKDGAVALAISIEAPNKKVAESIVIGKLWEHYPANGDNYFKPKIWEDSEGQPRPEVGKFDEQFAQTNTFDGEKWIANKPDTSVPGLPSSNEIIDLMKLPARERFAAVLMFSNSPIDGVLYSQVLDYLDNLENNTEPFDDDDRINSNILHALHNNEPVRHMHVEGLNNLIQAIFAKFEDQTPGKAAISQFIKRWLENPGKREEMVPSKTSSLNTSDNIESPKVAPLRGYKHTYATLDQEIAVALLPISPDTPVLSGNLRDAEKIIAEDREDFKRWSMALRTTEKILKYDRPSIFGVIQNTPAKDTYHFPESLRRHIDSWLTEHGQFECPEPDAERTGKLLAAARGEYVEGISDPNDPKWVKTDTQPQVSNLGNGMFSVDNLMSEAASNECKKQEVTEQGTVTDDQATQARETLNSMGYGVYATNRDEAIQQEEKLSDKVKNIVQDVDQLVERIKREEQFPQASELVQSINEMQSAERDNLELWKNVFKTDERFTTAFSVNGGGTSINGTYMTMIATREFGPKGIGWGVDILEERFDNGAPITRTVKGTDGNNTWELIPDGVGGVLTEKHHVIKIRLWYIRNSVRGEEISFGCTPYIYGSKYGPICDGEATKKSLTDATKKALSALGFCADIFMGLYDNPEYRQKNKAEFALKNASENAEDAARVRQELDDKLTRVANTIASAVSENEINKVYSSIAREAEVHRKDAEAKGDTQHARYLGGRLRRLTTIKDERIAELNKAQEKAE</sequence>
<evidence type="ECO:0000313" key="3">
    <source>
        <dbReference type="EMBL" id="QXX19321.1"/>
    </source>
</evidence>
<name>A0A8F7UFQ8_SALER</name>
<dbReference type="AlphaFoldDB" id="A0A8F7UFQ8"/>
<gene>
    <name evidence="3" type="ORF">JMJ83_15025</name>
    <name evidence="2" type="ORF">JMJ86_15235</name>
</gene>